<keyword evidence="6" id="KW-0808">Transferase</keyword>
<dbReference type="Gene3D" id="3.40.50.20">
    <property type="match status" value="1"/>
</dbReference>
<feature type="domain" description="PurT/PurK-like preATP-grasp" evidence="5">
    <location>
        <begin position="2"/>
        <end position="83"/>
    </location>
</feature>
<dbReference type="InterPro" id="IPR054350">
    <property type="entry name" value="PurT/PurK_preATP-grasp"/>
</dbReference>
<evidence type="ECO:0000256" key="2">
    <source>
        <dbReference type="ARBA" id="ARBA00022741"/>
    </source>
</evidence>
<dbReference type="GO" id="GO:0016740">
    <property type="term" value="F:transferase activity"/>
    <property type="evidence" value="ECO:0007669"/>
    <property type="project" value="UniProtKB-KW"/>
</dbReference>
<evidence type="ECO:0000256" key="1">
    <source>
        <dbReference type="ARBA" id="ARBA00022598"/>
    </source>
</evidence>
<evidence type="ECO:0000259" key="5">
    <source>
        <dbReference type="Pfam" id="PF22660"/>
    </source>
</evidence>
<keyword evidence="3" id="KW-0067">ATP-binding</keyword>
<dbReference type="PANTHER" id="PTHR43055">
    <property type="entry name" value="FORMATE-DEPENDENT PHOSPHORIBOSYLGLYCINAMIDE FORMYLTRANSFERASE"/>
    <property type="match status" value="1"/>
</dbReference>
<reference evidence="6 7" key="1">
    <citation type="submission" date="2018-06" db="EMBL/GenBank/DDBJ databases">
        <authorList>
            <consortium name="Pathogen Informatics"/>
            <person name="Doyle S."/>
        </authorList>
    </citation>
    <scope>NUCLEOTIDE SEQUENCE [LARGE SCALE GENOMIC DNA]</scope>
    <source>
        <strain evidence="6 7">NCTC9381</strain>
    </source>
</reference>
<accession>A0A379AFS3</accession>
<name>A0A379AFS3_ENTAG</name>
<dbReference type="EMBL" id="UGSO01000001">
    <property type="protein sequence ID" value="SUB16392.1"/>
    <property type="molecule type" value="Genomic_DNA"/>
</dbReference>
<sequence length="107" mass="11373">MLLGSGELGKEVALECQRLGVEVIAVDRYADAPAMHVAHRSHVINMLDGAALAALIAEEKPDFVVPEIEAIATETLVELEQPRPARGADCPCRAADHEPRRHSAAGG</sequence>
<protein>
    <submittedName>
        <fullName evidence="6">Phosphoribosylglycinamide formyltransferase 2</fullName>
        <ecNumber evidence="6">2.1.2.-</ecNumber>
    </submittedName>
</protein>
<gene>
    <name evidence="6" type="primary">purT_3</name>
    <name evidence="6" type="ORF">NCTC9381_02296</name>
</gene>
<dbReference type="Proteomes" id="UP000254640">
    <property type="component" value="Unassembled WGS sequence"/>
</dbReference>
<evidence type="ECO:0000313" key="6">
    <source>
        <dbReference type="EMBL" id="SUB16392.1"/>
    </source>
</evidence>
<keyword evidence="1" id="KW-0436">Ligase</keyword>
<proteinExistence type="predicted"/>
<dbReference type="AlphaFoldDB" id="A0A379AFS3"/>
<dbReference type="GO" id="GO:0005829">
    <property type="term" value="C:cytosol"/>
    <property type="evidence" value="ECO:0007669"/>
    <property type="project" value="TreeGrafter"/>
</dbReference>
<evidence type="ECO:0000256" key="4">
    <source>
        <dbReference type="SAM" id="MobiDB-lite"/>
    </source>
</evidence>
<dbReference type="SUPFAM" id="SSF52440">
    <property type="entry name" value="PreATP-grasp domain"/>
    <property type="match status" value="1"/>
</dbReference>
<dbReference type="GO" id="GO:0016874">
    <property type="term" value="F:ligase activity"/>
    <property type="evidence" value="ECO:0007669"/>
    <property type="project" value="UniProtKB-KW"/>
</dbReference>
<dbReference type="Pfam" id="PF22660">
    <property type="entry name" value="RS_preATP-grasp-like"/>
    <property type="match status" value="1"/>
</dbReference>
<dbReference type="EC" id="2.1.2.-" evidence="6"/>
<keyword evidence="7" id="KW-1185">Reference proteome</keyword>
<evidence type="ECO:0000256" key="3">
    <source>
        <dbReference type="ARBA" id="ARBA00022840"/>
    </source>
</evidence>
<dbReference type="InterPro" id="IPR016185">
    <property type="entry name" value="PreATP-grasp_dom_sf"/>
</dbReference>
<evidence type="ECO:0000313" key="7">
    <source>
        <dbReference type="Proteomes" id="UP000254640"/>
    </source>
</evidence>
<dbReference type="GO" id="GO:0005524">
    <property type="term" value="F:ATP binding"/>
    <property type="evidence" value="ECO:0007669"/>
    <property type="project" value="UniProtKB-KW"/>
</dbReference>
<feature type="region of interest" description="Disordered" evidence="4">
    <location>
        <begin position="82"/>
        <end position="107"/>
    </location>
</feature>
<keyword evidence="2" id="KW-0547">Nucleotide-binding</keyword>
<organism evidence="6 7">
    <name type="scientific">Enterobacter agglomerans</name>
    <name type="common">Erwinia herbicola</name>
    <name type="synonym">Pantoea agglomerans</name>
    <dbReference type="NCBI Taxonomy" id="549"/>
    <lineage>
        <taxon>Bacteria</taxon>
        <taxon>Pseudomonadati</taxon>
        <taxon>Pseudomonadota</taxon>
        <taxon>Gammaproteobacteria</taxon>
        <taxon>Enterobacterales</taxon>
        <taxon>Erwiniaceae</taxon>
        <taxon>Pantoea</taxon>
        <taxon>Pantoea agglomerans group</taxon>
    </lineage>
</organism>
<dbReference type="PANTHER" id="PTHR43055:SF1">
    <property type="entry name" value="FORMATE-DEPENDENT PHOSPHORIBOSYLGLYCINAMIDE FORMYLTRANSFERASE"/>
    <property type="match status" value="1"/>
</dbReference>